<dbReference type="EMBL" id="CDMZ01000750">
    <property type="protein sequence ID" value="CEM20752.1"/>
    <property type="molecule type" value="Genomic_DNA"/>
</dbReference>
<sequence length="111" mass="12923">MKFLLYSLVPEYDKTCWRYHVFRSTRRLLVDQAEQNLGQEGKVQFKLMLVLAVMCWPLLRPETAPEGAYTYFPLCACLDFVLRLERARSLTTASFEGNLLQVFSNFGSTSW</sequence>
<gene>
    <name evidence="1" type="ORF">Cvel_3938</name>
</gene>
<reference evidence="1" key="1">
    <citation type="submission" date="2014-11" db="EMBL/GenBank/DDBJ databases">
        <authorList>
            <person name="Otto D Thomas"/>
            <person name="Naeem Raeece"/>
        </authorList>
    </citation>
    <scope>NUCLEOTIDE SEQUENCE</scope>
</reference>
<accession>A0A0G4FZY9</accession>
<proteinExistence type="predicted"/>
<name>A0A0G4FZY9_9ALVE</name>
<organism evidence="1">
    <name type="scientific">Chromera velia CCMP2878</name>
    <dbReference type="NCBI Taxonomy" id="1169474"/>
    <lineage>
        <taxon>Eukaryota</taxon>
        <taxon>Sar</taxon>
        <taxon>Alveolata</taxon>
        <taxon>Colpodellida</taxon>
        <taxon>Chromeraceae</taxon>
        <taxon>Chromera</taxon>
    </lineage>
</organism>
<dbReference type="VEuPathDB" id="CryptoDB:Cvel_3938"/>
<protein>
    <submittedName>
        <fullName evidence="1">Uncharacterized protein</fullName>
    </submittedName>
</protein>
<dbReference type="AlphaFoldDB" id="A0A0G4FZY9"/>
<evidence type="ECO:0000313" key="1">
    <source>
        <dbReference type="EMBL" id="CEM20752.1"/>
    </source>
</evidence>